<dbReference type="EMBL" id="JBBWWR010000001">
    <property type="protein sequence ID" value="KAK8971491.1"/>
    <property type="molecule type" value="Genomic_DNA"/>
</dbReference>
<proteinExistence type="predicted"/>
<dbReference type="PANTHER" id="PTHR42896">
    <property type="entry name" value="XYLULOSE-1,5-BISPHOSPHATE (XUBP) PHOSPHATASE"/>
    <property type="match status" value="1"/>
</dbReference>
<reference evidence="1 2" key="1">
    <citation type="journal article" date="2022" name="Nat. Plants">
        <title>Genomes of leafy and leafless Platanthera orchids illuminate the evolution of mycoheterotrophy.</title>
        <authorList>
            <person name="Li M.H."/>
            <person name="Liu K.W."/>
            <person name="Li Z."/>
            <person name="Lu H.C."/>
            <person name="Ye Q.L."/>
            <person name="Zhang D."/>
            <person name="Wang J.Y."/>
            <person name="Li Y.F."/>
            <person name="Zhong Z.M."/>
            <person name="Liu X."/>
            <person name="Yu X."/>
            <person name="Liu D.K."/>
            <person name="Tu X.D."/>
            <person name="Liu B."/>
            <person name="Hao Y."/>
            <person name="Liao X.Y."/>
            <person name="Jiang Y.T."/>
            <person name="Sun W.H."/>
            <person name="Chen J."/>
            <person name="Chen Y.Q."/>
            <person name="Ai Y."/>
            <person name="Zhai J.W."/>
            <person name="Wu S.S."/>
            <person name="Zhou Z."/>
            <person name="Hsiao Y.Y."/>
            <person name="Wu W.L."/>
            <person name="Chen Y.Y."/>
            <person name="Lin Y.F."/>
            <person name="Hsu J.L."/>
            <person name="Li C.Y."/>
            <person name="Wang Z.W."/>
            <person name="Zhao X."/>
            <person name="Zhong W.Y."/>
            <person name="Ma X.K."/>
            <person name="Ma L."/>
            <person name="Huang J."/>
            <person name="Chen G.Z."/>
            <person name="Huang M.Z."/>
            <person name="Huang L."/>
            <person name="Peng D.H."/>
            <person name="Luo Y.B."/>
            <person name="Zou S.Q."/>
            <person name="Chen S.P."/>
            <person name="Lan S."/>
            <person name="Tsai W.C."/>
            <person name="Van de Peer Y."/>
            <person name="Liu Z.J."/>
        </authorList>
    </citation>
    <scope>NUCLEOTIDE SEQUENCE [LARGE SCALE GENOMIC DNA]</scope>
    <source>
        <strain evidence="1">Lor288</strain>
    </source>
</reference>
<accession>A0ABR2N5Y0</accession>
<dbReference type="PANTHER" id="PTHR42896:SF4">
    <property type="entry name" value="OS08G0485900 PROTEIN"/>
    <property type="match status" value="1"/>
</dbReference>
<dbReference type="Gene3D" id="1.10.150.240">
    <property type="entry name" value="Putative phosphatase, domain 2"/>
    <property type="match status" value="1"/>
</dbReference>
<dbReference type="Proteomes" id="UP001412067">
    <property type="component" value="Unassembled WGS sequence"/>
</dbReference>
<dbReference type="InterPro" id="IPR023198">
    <property type="entry name" value="PGP-like_dom2"/>
</dbReference>
<dbReference type="SUPFAM" id="SSF56784">
    <property type="entry name" value="HAD-like"/>
    <property type="match status" value="1"/>
</dbReference>
<protein>
    <submittedName>
        <fullName evidence="1">Uncharacterized protein</fullName>
    </submittedName>
</protein>
<dbReference type="InterPro" id="IPR023214">
    <property type="entry name" value="HAD_sf"/>
</dbReference>
<gene>
    <name evidence="1" type="ORF">KSP40_PGU006983</name>
</gene>
<dbReference type="InterPro" id="IPR036412">
    <property type="entry name" value="HAD-like_sf"/>
</dbReference>
<organism evidence="1 2">
    <name type="scientific">Platanthera guangdongensis</name>
    <dbReference type="NCBI Taxonomy" id="2320717"/>
    <lineage>
        <taxon>Eukaryota</taxon>
        <taxon>Viridiplantae</taxon>
        <taxon>Streptophyta</taxon>
        <taxon>Embryophyta</taxon>
        <taxon>Tracheophyta</taxon>
        <taxon>Spermatophyta</taxon>
        <taxon>Magnoliopsida</taxon>
        <taxon>Liliopsida</taxon>
        <taxon>Asparagales</taxon>
        <taxon>Orchidaceae</taxon>
        <taxon>Orchidoideae</taxon>
        <taxon>Orchideae</taxon>
        <taxon>Orchidinae</taxon>
        <taxon>Platanthera</taxon>
    </lineage>
</organism>
<evidence type="ECO:0000313" key="1">
    <source>
        <dbReference type="EMBL" id="KAK8971491.1"/>
    </source>
</evidence>
<keyword evidence="2" id="KW-1185">Reference proteome</keyword>
<dbReference type="Gene3D" id="3.40.50.1000">
    <property type="entry name" value="HAD superfamily/HAD-like"/>
    <property type="match status" value="1"/>
</dbReference>
<comment type="caution">
    <text evidence="1">The sequence shown here is derived from an EMBL/GenBank/DDBJ whole genome shotgun (WGS) entry which is preliminary data.</text>
</comment>
<sequence>MAFTSHLILPNAACPHFSRCMLTFLPAVSRPSRYRRRLALLPLRLSHPSLTATPFATAAAAAGSSNTAATSSHLQALIFDCDGVILESEHLHRQAYNDAFAHFAIRCSISSPKPLYWDSDFYDELQNRIGGGKPKMRWCYCFPLAIHFFLSPSHSFSKSKFLFIGTSRRMDGLLLHGI</sequence>
<evidence type="ECO:0000313" key="2">
    <source>
        <dbReference type="Proteomes" id="UP001412067"/>
    </source>
</evidence>
<name>A0ABR2N5Y0_9ASPA</name>
<dbReference type="InterPro" id="IPR044999">
    <property type="entry name" value="CbbY-like"/>
</dbReference>